<dbReference type="InterPro" id="IPR036034">
    <property type="entry name" value="PDZ_sf"/>
</dbReference>
<gene>
    <name evidence="9" type="ORF">BOVATA_038620</name>
</gene>
<dbReference type="PANTHER" id="PTHR12893:SF0">
    <property type="entry name" value="GRASP65"/>
    <property type="match status" value="1"/>
</dbReference>
<keyword evidence="10" id="KW-1185">Reference proteome</keyword>
<dbReference type="InterPro" id="IPR007583">
    <property type="entry name" value="GRASP55_65"/>
</dbReference>
<dbReference type="GO" id="GO:0007030">
    <property type="term" value="P:Golgi organization"/>
    <property type="evidence" value="ECO:0007669"/>
    <property type="project" value="TreeGrafter"/>
</dbReference>
<dbReference type="InterPro" id="IPR024958">
    <property type="entry name" value="GRASP_PDZ"/>
</dbReference>
<keyword evidence="5" id="KW-0862">Zinc</keyword>
<dbReference type="Pfam" id="PF04495">
    <property type="entry name" value="GRASP55_65"/>
    <property type="match status" value="1"/>
</dbReference>
<evidence type="ECO:0000256" key="4">
    <source>
        <dbReference type="ARBA" id="ARBA00023136"/>
    </source>
</evidence>
<name>A0A2H6KHB8_9APIC</name>
<dbReference type="PROSITE" id="PS51865">
    <property type="entry name" value="PDZ_GRASP"/>
    <property type="match status" value="2"/>
</dbReference>
<evidence type="ECO:0000256" key="1">
    <source>
        <dbReference type="ARBA" id="ARBA00004394"/>
    </source>
</evidence>
<organism evidence="9 10">
    <name type="scientific">Babesia ovata</name>
    <dbReference type="NCBI Taxonomy" id="189622"/>
    <lineage>
        <taxon>Eukaryota</taxon>
        <taxon>Sar</taxon>
        <taxon>Alveolata</taxon>
        <taxon>Apicomplexa</taxon>
        <taxon>Aconoidasida</taxon>
        <taxon>Piroplasmida</taxon>
        <taxon>Babesiidae</taxon>
        <taxon>Babesia</taxon>
    </lineage>
</organism>
<evidence type="ECO:0000259" key="8">
    <source>
        <dbReference type="PROSITE" id="PS51865"/>
    </source>
</evidence>
<keyword evidence="4" id="KW-0472">Membrane</keyword>
<dbReference type="GeneID" id="39876139"/>
<keyword evidence="5" id="KW-0479">Metal-binding</keyword>
<comment type="caution">
    <text evidence="9">The sequence shown here is derived from an EMBL/GenBank/DDBJ whole genome shotgun (WGS) entry which is preliminary data.</text>
</comment>
<protein>
    <submittedName>
        <fullName evidence="9">Golgi re-assembly stacking 1</fullName>
    </submittedName>
</protein>
<dbReference type="PANTHER" id="PTHR12893">
    <property type="entry name" value="GOLGI REASSEMBLY STACKING PROTEIN GRASP"/>
    <property type="match status" value="1"/>
</dbReference>
<dbReference type="RefSeq" id="XP_028868612.1">
    <property type="nucleotide sequence ID" value="XM_029012779.1"/>
</dbReference>
<dbReference type="VEuPathDB" id="PiroplasmaDB:BOVATA_038620"/>
<reference evidence="9 10" key="1">
    <citation type="journal article" date="2017" name="BMC Genomics">
        <title>Whole-genome assembly of Babesia ovata and comparative genomics between closely related pathogens.</title>
        <authorList>
            <person name="Yamagishi J."/>
            <person name="Asada M."/>
            <person name="Hakimi H."/>
            <person name="Tanaka T.Q."/>
            <person name="Sugimoto C."/>
            <person name="Kawazu S."/>
        </authorList>
    </citation>
    <scope>NUCLEOTIDE SEQUENCE [LARGE SCALE GENOMIC DNA]</scope>
    <source>
        <strain evidence="9 10">Miyake</strain>
    </source>
</reference>
<dbReference type="PROSITE" id="PS50106">
    <property type="entry name" value="PDZ"/>
    <property type="match status" value="1"/>
</dbReference>
<evidence type="ECO:0000259" key="7">
    <source>
        <dbReference type="PROSITE" id="PS50106"/>
    </source>
</evidence>
<dbReference type="EMBL" id="BDSA01000004">
    <property type="protein sequence ID" value="GBE62369.1"/>
    <property type="molecule type" value="Genomic_DNA"/>
</dbReference>
<dbReference type="Proteomes" id="UP000236319">
    <property type="component" value="Unassembled WGS sequence"/>
</dbReference>
<evidence type="ECO:0000313" key="10">
    <source>
        <dbReference type="Proteomes" id="UP000236319"/>
    </source>
</evidence>
<keyword evidence="3" id="KW-0333">Golgi apparatus</keyword>
<feature type="region of interest" description="Disordered" evidence="6">
    <location>
        <begin position="265"/>
        <end position="329"/>
    </location>
</feature>
<dbReference type="GO" id="GO:0000139">
    <property type="term" value="C:Golgi membrane"/>
    <property type="evidence" value="ECO:0007669"/>
    <property type="project" value="UniProtKB-SubCell"/>
</dbReference>
<sequence length="353" mass="38342">MGGNNSRVIPTGGLRVHRVYPNGPAENAGFEIFFDYIMEADHNSYSDDSDETLMSFTSYISSKENQEISLNVYNARQKSLRVVKMTPRKWDGVGLLGLSVRFAEFTAMDEGAHVIKVHEGSPASKAGLIPITDYLLATNLQLFVDSDCVRVHVGERVNEEVPLYVYNSITESIRKTVITPRNGWGGAGTLGCDLANGYIHRIPLVKGIYNIPSEAQSAESNNDGSVELTLDLSTAGNTTTAGTTVENTGNIVTDGQCNVISLSTDTNVTEDEESPEEPYLPPSIATVQNSSSLKENDARDSSNSDDSQSESSDADSDDEGKENATSLTSCDRSRKLESFYFPFTHQFGVYGAV</sequence>
<accession>A0A2H6KHB8</accession>
<dbReference type="InterPro" id="IPR001478">
    <property type="entry name" value="PDZ"/>
</dbReference>
<feature type="domain" description="PDZ GRASP-type" evidence="8">
    <location>
        <begin position="110"/>
        <end position="199"/>
    </location>
</feature>
<keyword evidence="2" id="KW-0677">Repeat</keyword>
<evidence type="ECO:0000256" key="6">
    <source>
        <dbReference type="SAM" id="MobiDB-lite"/>
    </source>
</evidence>
<comment type="subcellular location">
    <subcellularLocation>
        <location evidence="1">Golgi apparatus membrane</location>
    </subcellularLocation>
</comment>
<evidence type="ECO:0000313" key="9">
    <source>
        <dbReference type="EMBL" id="GBE62369.1"/>
    </source>
</evidence>
<dbReference type="AlphaFoldDB" id="A0A2H6KHB8"/>
<evidence type="ECO:0000256" key="3">
    <source>
        <dbReference type="ARBA" id="ARBA00023034"/>
    </source>
</evidence>
<proteinExistence type="predicted"/>
<evidence type="ECO:0000256" key="2">
    <source>
        <dbReference type="ARBA" id="ARBA00022737"/>
    </source>
</evidence>
<dbReference type="OrthoDB" id="3318at2759"/>
<feature type="binding site" evidence="5">
    <location>
        <position position="17"/>
    </location>
    <ligand>
        <name>Zn(2+)</name>
        <dbReference type="ChEBI" id="CHEBI:29105"/>
    </ligand>
</feature>
<dbReference type="Gene3D" id="2.30.42.10">
    <property type="match status" value="2"/>
</dbReference>
<dbReference type="GO" id="GO:0046872">
    <property type="term" value="F:metal ion binding"/>
    <property type="evidence" value="ECO:0007669"/>
    <property type="project" value="UniProtKB-KW"/>
</dbReference>
<feature type="domain" description="PDZ GRASP-type" evidence="8">
    <location>
        <begin position="12"/>
        <end position="105"/>
    </location>
</feature>
<evidence type="ECO:0000256" key="5">
    <source>
        <dbReference type="PIRSR" id="PIRSR607583-1"/>
    </source>
</evidence>
<dbReference type="SUPFAM" id="SSF50156">
    <property type="entry name" value="PDZ domain-like"/>
    <property type="match status" value="2"/>
</dbReference>
<feature type="domain" description="PDZ" evidence="7">
    <location>
        <begin position="82"/>
        <end position="139"/>
    </location>
</feature>